<keyword evidence="3" id="KW-1185">Reference proteome</keyword>
<feature type="region of interest" description="Disordered" evidence="1">
    <location>
        <begin position="60"/>
        <end position="92"/>
    </location>
</feature>
<accession>A0A919T6H1</accession>
<gene>
    <name evidence="2" type="ORF">Ato02nite_005430</name>
</gene>
<dbReference type="Proteomes" id="UP000677082">
    <property type="component" value="Unassembled WGS sequence"/>
</dbReference>
<proteinExistence type="predicted"/>
<comment type="caution">
    <text evidence="2">The sequence shown here is derived from an EMBL/GenBank/DDBJ whole genome shotgun (WGS) entry which is preliminary data.</text>
</comment>
<evidence type="ECO:0000313" key="3">
    <source>
        <dbReference type="Proteomes" id="UP000677082"/>
    </source>
</evidence>
<feature type="compositionally biased region" description="Basic and acidic residues" evidence="1">
    <location>
        <begin position="72"/>
        <end position="87"/>
    </location>
</feature>
<reference evidence="2 3" key="1">
    <citation type="submission" date="2021-03" db="EMBL/GenBank/DDBJ databases">
        <title>Whole genome shotgun sequence of Actinoplanes toevensis NBRC 105298.</title>
        <authorList>
            <person name="Komaki H."/>
            <person name="Tamura T."/>
        </authorList>
    </citation>
    <scope>NUCLEOTIDE SEQUENCE [LARGE SCALE GENOMIC DNA]</scope>
    <source>
        <strain evidence="2 3">NBRC 105298</strain>
    </source>
</reference>
<sequence>MARQASSSGRLPARELLNLIHGLAGYEDSLLHRKLRGPMAAWDMTALLLRQIDLRLAGANWQRGGGKGTKPKPIELPDRQGRGDRPAAVKAPGGNVATRLRNLGLLPPGA</sequence>
<name>A0A919T6H1_9ACTN</name>
<dbReference type="AlphaFoldDB" id="A0A919T6H1"/>
<organism evidence="2 3">
    <name type="scientific">Paractinoplanes toevensis</name>
    <dbReference type="NCBI Taxonomy" id="571911"/>
    <lineage>
        <taxon>Bacteria</taxon>
        <taxon>Bacillati</taxon>
        <taxon>Actinomycetota</taxon>
        <taxon>Actinomycetes</taxon>
        <taxon>Micromonosporales</taxon>
        <taxon>Micromonosporaceae</taxon>
        <taxon>Paractinoplanes</taxon>
    </lineage>
</organism>
<dbReference type="EMBL" id="BOQN01000006">
    <property type="protein sequence ID" value="GIM88750.1"/>
    <property type="molecule type" value="Genomic_DNA"/>
</dbReference>
<protein>
    <submittedName>
        <fullName evidence="2">Uncharacterized protein</fullName>
    </submittedName>
</protein>
<evidence type="ECO:0000313" key="2">
    <source>
        <dbReference type="EMBL" id="GIM88750.1"/>
    </source>
</evidence>
<evidence type="ECO:0000256" key="1">
    <source>
        <dbReference type="SAM" id="MobiDB-lite"/>
    </source>
</evidence>